<reference evidence="1" key="1">
    <citation type="submission" date="2020-04" db="EMBL/GenBank/DDBJ databases">
        <authorList>
            <person name="Alioto T."/>
            <person name="Alioto T."/>
            <person name="Gomez Garrido J."/>
        </authorList>
    </citation>
    <scope>NUCLEOTIDE SEQUENCE</scope>
    <source>
        <strain evidence="1">A484AB</strain>
    </source>
</reference>
<dbReference type="OrthoDB" id="5984388at2759"/>
<organism evidence="1 2">
    <name type="scientific">Paramuricea clavata</name>
    <name type="common">Red gorgonian</name>
    <name type="synonym">Violescent sea-whip</name>
    <dbReference type="NCBI Taxonomy" id="317549"/>
    <lineage>
        <taxon>Eukaryota</taxon>
        <taxon>Metazoa</taxon>
        <taxon>Cnidaria</taxon>
        <taxon>Anthozoa</taxon>
        <taxon>Octocorallia</taxon>
        <taxon>Malacalcyonacea</taxon>
        <taxon>Plexauridae</taxon>
        <taxon>Paramuricea</taxon>
    </lineage>
</organism>
<sequence length="132" mass="14743">MGKEPKNLNSFLEPLVEESKALWKGVRLVSSLSTIPLVFKVALLCTSSDIPASRKLCGFKGHRAELGCSRCLKKFPGSFGEKWNYQDLMKKIGKSVRITSTDVRQAGYHNVRQRKMVRSCQETMASTTTANC</sequence>
<evidence type="ECO:0000313" key="1">
    <source>
        <dbReference type="EMBL" id="CAB3978779.1"/>
    </source>
</evidence>
<name>A0A7D9D8P5_PARCT</name>
<evidence type="ECO:0000313" key="2">
    <source>
        <dbReference type="Proteomes" id="UP001152795"/>
    </source>
</evidence>
<protein>
    <submittedName>
        <fullName evidence="1">Uncharacterized protein</fullName>
    </submittedName>
</protein>
<proteinExistence type="predicted"/>
<dbReference type="InterPro" id="IPR004242">
    <property type="entry name" value="Transposase_21"/>
</dbReference>
<dbReference type="Proteomes" id="UP001152795">
    <property type="component" value="Unassembled WGS sequence"/>
</dbReference>
<gene>
    <name evidence="1" type="ORF">PACLA_8A037799</name>
</gene>
<comment type="caution">
    <text evidence="1">The sequence shown here is derived from an EMBL/GenBank/DDBJ whole genome shotgun (WGS) entry which is preliminary data.</text>
</comment>
<dbReference type="AlphaFoldDB" id="A0A7D9D8P5"/>
<dbReference type="PANTHER" id="PTHR46579:SF2">
    <property type="entry name" value="C2H2-TYPE DOMAIN-CONTAINING PROTEIN"/>
    <property type="match status" value="1"/>
</dbReference>
<dbReference type="EMBL" id="CACRXK020000141">
    <property type="protein sequence ID" value="CAB3978779.1"/>
    <property type="molecule type" value="Genomic_DNA"/>
</dbReference>
<keyword evidence="2" id="KW-1185">Reference proteome</keyword>
<dbReference type="PANTHER" id="PTHR46579">
    <property type="entry name" value="F5/8 TYPE C DOMAIN-CONTAINING PROTEIN-RELATED"/>
    <property type="match status" value="1"/>
</dbReference>
<dbReference type="Pfam" id="PF02992">
    <property type="entry name" value="Transposase_21"/>
    <property type="match status" value="1"/>
</dbReference>
<accession>A0A7D9D8P5</accession>